<dbReference type="InterPro" id="IPR025633">
    <property type="entry name" value="DUF4291"/>
</dbReference>
<dbReference type="Proteomes" id="UP001281003">
    <property type="component" value="Unassembled WGS sequence"/>
</dbReference>
<dbReference type="PANTHER" id="PTHR38567:SF1">
    <property type="entry name" value="DUF4291 DOMAIN-CONTAINING PROTEIN"/>
    <property type="match status" value="1"/>
</dbReference>
<evidence type="ECO:0000313" key="2">
    <source>
        <dbReference type="EMBL" id="KAK3398352.1"/>
    </source>
</evidence>
<gene>
    <name evidence="2" type="ORF">B0T20DRAFT_437246</name>
</gene>
<protein>
    <recommendedName>
        <fullName evidence="4">ATP-dependent RNA helicase DHX8</fullName>
    </recommendedName>
</protein>
<organism evidence="2 3">
    <name type="scientific">Sordaria brevicollis</name>
    <dbReference type="NCBI Taxonomy" id="83679"/>
    <lineage>
        <taxon>Eukaryota</taxon>
        <taxon>Fungi</taxon>
        <taxon>Dikarya</taxon>
        <taxon>Ascomycota</taxon>
        <taxon>Pezizomycotina</taxon>
        <taxon>Sordariomycetes</taxon>
        <taxon>Sordariomycetidae</taxon>
        <taxon>Sordariales</taxon>
        <taxon>Sordariaceae</taxon>
        <taxon>Sordaria</taxon>
    </lineage>
</organism>
<keyword evidence="3" id="KW-1185">Reference proteome</keyword>
<evidence type="ECO:0000313" key="3">
    <source>
        <dbReference type="Proteomes" id="UP001281003"/>
    </source>
</evidence>
<accession>A0AAE0PEF5</accession>
<evidence type="ECO:0000256" key="1">
    <source>
        <dbReference type="SAM" id="MobiDB-lite"/>
    </source>
</evidence>
<reference evidence="2" key="1">
    <citation type="journal article" date="2023" name="Mol. Phylogenet. Evol.">
        <title>Genome-scale phylogeny and comparative genomics of the fungal order Sordariales.</title>
        <authorList>
            <person name="Hensen N."/>
            <person name="Bonometti L."/>
            <person name="Westerberg I."/>
            <person name="Brannstrom I.O."/>
            <person name="Guillou S."/>
            <person name="Cros-Aarteil S."/>
            <person name="Calhoun S."/>
            <person name="Haridas S."/>
            <person name="Kuo A."/>
            <person name="Mondo S."/>
            <person name="Pangilinan J."/>
            <person name="Riley R."/>
            <person name="LaButti K."/>
            <person name="Andreopoulos B."/>
            <person name="Lipzen A."/>
            <person name="Chen C."/>
            <person name="Yan M."/>
            <person name="Daum C."/>
            <person name="Ng V."/>
            <person name="Clum A."/>
            <person name="Steindorff A."/>
            <person name="Ohm R.A."/>
            <person name="Martin F."/>
            <person name="Silar P."/>
            <person name="Natvig D.O."/>
            <person name="Lalanne C."/>
            <person name="Gautier V."/>
            <person name="Ament-Velasquez S.L."/>
            <person name="Kruys A."/>
            <person name="Hutchinson M.I."/>
            <person name="Powell A.J."/>
            <person name="Barry K."/>
            <person name="Miller A.N."/>
            <person name="Grigoriev I.V."/>
            <person name="Debuchy R."/>
            <person name="Gladieux P."/>
            <person name="Hiltunen Thoren M."/>
            <person name="Johannesson H."/>
        </authorList>
    </citation>
    <scope>NUCLEOTIDE SEQUENCE</scope>
    <source>
        <strain evidence="2">FGSC 1904</strain>
    </source>
</reference>
<feature type="region of interest" description="Disordered" evidence="1">
    <location>
        <begin position="115"/>
        <end position="154"/>
    </location>
</feature>
<sequence>MAFLNLPPKPPTRQIRALQSESVDDDGTTQRQTITVYQAYPSSIAIPAITHQRLDASPDFRTTRMTWIKPSWAWMLYRSGYSYKDPGQERILAIEMKREDFLGLLGRGILTHGTTATGGGGAAGEATSNDAQGGARTSMEERDRKAAARESKRKDRLQSLDVKIQWDPERTVRLDTLNYRSIQIGIPAGLIKEWAQSMIVSIEDVTDRARELKRILDERPDVTEEELAELGLLPEETEVEVPIELRSRLGMSVNHHGLVSRTSV</sequence>
<evidence type="ECO:0008006" key="4">
    <source>
        <dbReference type="Google" id="ProtNLM"/>
    </source>
</evidence>
<proteinExistence type="predicted"/>
<dbReference type="PANTHER" id="PTHR38567">
    <property type="entry name" value="DUF4291 DOMAIN-CONTAINING PROTEIN"/>
    <property type="match status" value="1"/>
</dbReference>
<dbReference type="EMBL" id="JAUTDP010000006">
    <property type="protein sequence ID" value="KAK3398352.1"/>
    <property type="molecule type" value="Genomic_DNA"/>
</dbReference>
<reference evidence="2" key="2">
    <citation type="submission" date="2023-07" db="EMBL/GenBank/DDBJ databases">
        <authorList>
            <consortium name="Lawrence Berkeley National Laboratory"/>
            <person name="Haridas S."/>
            <person name="Hensen N."/>
            <person name="Bonometti L."/>
            <person name="Westerberg I."/>
            <person name="Brannstrom I.O."/>
            <person name="Guillou S."/>
            <person name="Cros-Aarteil S."/>
            <person name="Calhoun S."/>
            <person name="Kuo A."/>
            <person name="Mondo S."/>
            <person name="Pangilinan J."/>
            <person name="Riley R."/>
            <person name="LaButti K."/>
            <person name="Andreopoulos B."/>
            <person name="Lipzen A."/>
            <person name="Chen C."/>
            <person name="Yanf M."/>
            <person name="Daum C."/>
            <person name="Ng V."/>
            <person name="Clum A."/>
            <person name="Steindorff A."/>
            <person name="Ohm R."/>
            <person name="Martin F."/>
            <person name="Silar P."/>
            <person name="Natvig D."/>
            <person name="Lalanne C."/>
            <person name="Gautier V."/>
            <person name="Ament-velasquez S.L."/>
            <person name="Kruys A."/>
            <person name="Hutchinson M.I."/>
            <person name="Powell A.J."/>
            <person name="Barry K."/>
            <person name="Miller A.N."/>
            <person name="Grigoriev I.V."/>
            <person name="Debuchy R."/>
            <person name="Gladieux P."/>
            <person name="Thoren M.H."/>
            <person name="Johannesson H."/>
        </authorList>
    </citation>
    <scope>NUCLEOTIDE SEQUENCE</scope>
    <source>
        <strain evidence="2">FGSC 1904</strain>
    </source>
</reference>
<feature type="compositionally biased region" description="Basic and acidic residues" evidence="1">
    <location>
        <begin position="138"/>
        <end position="154"/>
    </location>
</feature>
<comment type="caution">
    <text evidence="2">The sequence shown here is derived from an EMBL/GenBank/DDBJ whole genome shotgun (WGS) entry which is preliminary data.</text>
</comment>
<name>A0AAE0PEF5_SORBR</name>
<dbReference type="Pfam" id="PF14124">
    <property type="entry name" value="DUF4291"/>
    <property type="match status" value="1"/>
</dbReference>
<dbReference type="AlphaFoldDB" id="A0AAE0PEF5"/>